<dbReference type="InterPro" id="IPR003439">
    <property type="entry name" value="ABC_transporter-like_ATP-bd"/>
</dbReference>
<dbReference type="Pfam" id="PF00005">
    <property type="entry name" value="ABC_tran"/>
    <property type="match status" value="1"/>
</dbReference>
<name>A0ABR7JCL4_9FLAO</name>
<evidence type="ECO:0000313" key="4">
    <source>
        <dbReference type="EMBL" id="MBC5862174.1"/>
    </source>
</evidence>
<dbReference type="EMBL" id="JACRUM010000001">
    <property type="protein sequence ID" value="MBC5862174.1"/>
    <property type="molecule type" value="Genomic_DNA"/>
</dbReference>
<accession>A0ABR7JCL4</accession>
<feature type="domain" description="ABC transporter" evidence="3">
    <location>
        <begin position="6"/>
        <end position="223"/>
    </location>
</feature>
<dbReference type="SUPFAM" id="SSF52540">
    <property type="entry name" value="P-loop containing nucleoside triphosphate hydrolases"/>
    <property type="match status" value="1"/>
</dbReference>
<evidence type="ECO:0000256" key="1">
    <source>
        <dbReference type="ARBA" id="ARBA00022741"/>
    </source>
</evidence>
<protein>
    <submittedName>
        <fullName evidence="4">ATP-binding cassette domain-containing protein</fullName>
    </submittedName>
</protein>
<keyword evidence="2 4" id="KW-0067">ATP-binding</keyword>
<evidence type="ECO:0000256" key="2">
    <source>
        <dbReference type="ARBA" id="ARBA00022840"/>
    </source>
</evidence>
<dbReference type="GO" id="GO:0005524">
    <property type="term" value="F:ATP binding"/>
    <property type="evidence" value="ECO:0007669"/>
    <property type="project" value="UniProtKB-KW"/>
</dbReference>
<dbReference type="PANTHER" id="PTHR43158">
    <property type="entry name" value="SKFA PEPTIDE EXPORT ATP-BINDING PROTEIN SKFE"/>
    <property type="match status" value="1"/>
</dbReference>
<proteinExistence type="predicted"/>
<evidence type="ECO:0000259" key="3">
    <source>
        <dbReference type="PROSITE" id="PS50893"/>
    </source>
</evidence>
<dbReference type="PROSITE" id="PS50893">
    <property type="entry name" value="ABC_TRANSPORTER_2"/>
    <property type="match status" value="1"/>
</dbReference>
<dbReference type="InterPro" id="IPR003593">
    <property type="entry name" value="AAA+_ATPase"/>
</dbReference>
<dbReference type="PANTHER" id="PTHR43158:SF1">
    <property type="entry name" value="ABC TRANSPORTER, ATP-BINDING PROTEIN"/>
    <property type="match status" value="1"/>
</dbReference>
<sequence length="223" mass="24817">MTTSILEVDSVQKQYNGKIILSDVYLKCETGTILGILGRNGSGKSTLLKIIFGIEPADFKFVRVGGKVLSKTSELLKEISYLPQDSFIPNSFSVQKTIQLCIAKAKVKDFCADAMIQSMLGKKIKHLSGGELRYLEIKLILNNDSKFVLLDEPYNGLSPIMIENINALITTMSAVKGILITDHNYENVIQISTKLALMKDGKMHHLKDKNELVEKGYLKFGML</sequence>
<dbReference type="Gene3D" id="3.40.50.300">
    <property type="entry name" value="P-loop containing nucleotide triphosphate hydrolases"/>
    <property type="match status" value="1"/>
</dbReference>
<organism evidence="4 5">
    <name type="scientific">Flavobacterium turcicum</name>
    <dbReference type="NCBI Taxonomy" id="2764718"/>
    <lineage>
        <taxon>Bacteria</taxon>
        <taxon>Pseudomonadati</taxon>
        <taxon>Bacteroidota</taxon>
        <taxon>Flavobacteriia</taxon>
        <taxon>Flavobacteriales</taxon>
        <taxon>Flavobacteriaceae</taxon>
        <taxon>Flavobacterium</taxon>
    </lineage>
</organism>
<comment type="caution">
    <text evidence="4">The sequence shown here is derived from an EMBL/GenBank/DDBJ whole genome shotgun (WGS) entry which is preliminary data.</text>
</comment>
<evidence type="ECO:0000313" key="5">
    <source>
        <dbReference type="Proteomes" id="UP000621670"/>
    </source>
</evidence>
<keyword evidence="5" id="KW-1185">Reference proteome</keyword>
<dbReference type="RefSeq" id="WP_166132823.1">
    <property type="nucleotide sequence ID" value="NZ_JAAOBY010000001.1"/>
</dbReference>
<dbReference type="SMART" id="SM00382">
    <property type="entry name" value="AAA"/>
    <property type="match status" value="1"/>
</dbReference>
<gene>
    <name evidence="4" type="ORF">H8R26_01940</name>
</gene>
<keyword evidence="1" id="KW-0547">Nucleotide-binding</keyword>
<dbReference type="InterPro" id="IPR027417">
    <property type="entry name" value="P-loop_NTPase"/>
</dbReference>
<dbReference type="Proteomes" id="UP000621670">
    <property type="component" value="Unassembled WGS sequence"/>
</dbReference>
<reference evidence="4 5" key="1">
    <citation type="submission" date="2020-08" db="EMBL/GenBank/DDBJ databases">
        <title>Description of novel Flavobacterium F-400 isolate.</title>
        <authorList>
            <person name="Saticioglu I."/>
            <person name="Duman M."/>
            <person name="Altun S."/>
        </authorList>
    </citation>
    <scope>NUCLEOTIDE SEQUENCE [LARGE SCALE GENOMIC DNA]</scope>
    <source>
        <strain evidence="4 5">F-400</strain>
    </source>
</reference>